<comment type="caution">
    <text evidence="2">The sequence shown here is derived from an EMBL/GenBank/DDBJ whole genome shotgun (WGS) entry which is preliminary data.</text>
</comment>
<keyword evidence="2" id="KW-0808">Transferase</keyword>
<sequence length="445" mass="48959">MPEPLRLAYLTSAYGRPSDTFIRNEVDGLRELGCEVQTFSIRKPPEPPFADAAVESHRRQTEYVLQRSPLTLLAAALGLAVRRPGRMLRGARTAWRTRAPGVAALLKQGVYLAEAAWLAGRLRQLRIEHLHNHLAENSANVAMLAAELAGIGFSMTVHGPYIFFAPEKWRLAEKITASAMTVCISHFCTSQCMIFSPQQAWEKLRLVRCSVQKEFLEEPPPAPEPSGTPELVSVGRLCGEKGQVLLVQAAAELWATDERFRLRLIGDGPIRPHIEREIKRLGLGDCVVLDGWRSSSEVRDALAAADAFVIPSFAEGLPVVLMEALAMARPVVTTAIAGVPELVEDGVNGWLAPAGSPQLFAGAMRRALRTPPERRREMGLEGRGRVLRLHHPDRQAERLLELFLEAAGRAPRPDRPMPDHPGPDRPGPHGNASYEQPAMATCERS</sequence>
<protein>
    <submittedName>
        <fullName evidence="2">Alpha-D-kanosaminyltransferase</fullName>
        <ecNumber evidence="2">2.4.1.301</ecNumber>
    </submittedName>
</protein>
<dbReference type="Pfam" id="PF13692">
    <property type="entry name" value="Glyco_trans_1_4"/>
    <property type="match status" value="1"/>
</dbReference>
<dbReference type="OrthoDB" id="73743at2"/>
<reference evidence="2 3" key="1">
    <citation type="submission" date="2019-02" db="EMBL/GenBank/DDBJ databases">
        <title>Deep-cultivation of Planctomycetes and their phenomic and genomic characterization uncovers novel biology.</title>
        <authorList>
            <person name="Wiegand S."/>
            <person name="Jogler M."/>
            <person name="Boedeker C."/>
            <person name="Pinto D."/>
            <person name="Vollmers J."/>
            <person name="Rivas-Marin E."/>
            <person name="Kohn T."/>
            <person name="Peeters S.H."/>
            <person name="Heuer A."/>
            <person name="Rast P."/>
            <person name="Oberbeckmann S."/>
            <person name="Bunk B."/>
            <person name="Jeske O."/>
            <person name="Meyerdierks A."/>
            <person name="Storesund J.E."/>
            <person name="Kallscheuer N."/>
            <person name="Luecker S."/>
            <person name="Lage O.M."/>
            <person name="Pohl T."/>
            <person name="Merkel B.J."/>
            <person name="Hornburger P."/>
            <person name="Mueller R.-W."/>
            <person name="Bruemmer F."/>
            <person name="Labrenz M."/>
            <person name="Spormann A.M."/>
            <person name="Op Den Camp H."/>
            <person name="Overmann J."/>
            <person name="Amann R."/>
            <person name="Jetten M.S.M."/>
            <person name="Mascher T."/>
            <person name="Medema M.H."/>
            <person name="Devos D.P."/>
            <person name="Kaster A.-K."/>
            <person name="Ovreas L."/>
            <person name="Rohde M."/>
            <person name="Galperin M.Y."/>
            <person name="Jogler C."/>
        </authorList>
    </citation>
    <scope>NUCLEOTIDE SEQUENCE [LARGE SCALE GENOMIC DNA]</scope>
    <source>
        <strain evidence="2 3">Mal64</strain>
    </source>
</reference>
<gene>
    <name evidence="2" type="primary">kanE_1</name>
    <name evidence="2" type="ORF">Mal64_30680</name>
</gene>
<dbReference type="EC" id="2.4.1.301" evidence="2"/>
<feature type="compositionally biased region" description="Basic and acidic residues" evidence="1">
    <location>
        <begin position="411"/>
        <end position="427"/>
    </location>
</feature>
<feature type="region of interest" description="Disordered" evidence="1">
    <location>
        <begin position="406"/>
        <end position="445"/>
    </location>
</feature>
<dbReference type="RefSeq" id="WP_146401741.1">
    <property type="nucleotide sequence ID" value="NZ_SJPQ01000003.1"/>
</dbReference>
<dbReference type="Gene3D" id="3.40.50.2000">
    <property type="entry name" value="Glycogen Phosphorylase B"/>
    <property type="match status" value="2"/>
</dbReference>
<evidence type="ECO:0000313" key="2">
    <source>
        <dbReference type="EMBL" id="TWT87527.1"/>
    </source>
</evidence>
<dbReference type="AlphaFoldDB" id="A0A5C5ZKF8"/>
<evidence type="ECO:0000313" key="3">
    <source>
        <dbReference type="Proteomes" id="UP000315440"/>
    </source>
</evidence>
<proteinExistence type="predicted"/>
<keyword evidence="3" id="KW-1185">Reference proteome</keyword>
<dbReference type="Proteomes" id="UP000315440">
    <property type="component" value="Unassembled WGS sequence"/>
</dbReference>
<organism evidence="2 3">
    <name type="scientific">Pseudobythopirellula maris</name>
    <dbReference type="NCBI Taxonomy" id="2527991"/>
    <lineage>
        <taxon>Bacteria</taxon>
        <taxon>Pseudomonadati</taxon>
        <taxon>Planctomycetota</taxon>
        <taxon>Planctomycetia</taxon>
        <taxon>Pirellulales</taxon>
        <taxon>Lacipirellulaceae</taxon>
        <taxon>Pseudobythopirellula</taxon>
    </lineage>
</organism>
<dbReference type="PANTHER" id="PTHR45947">
    <property type="entry name" value="SULFOQUINOVOSYL TRANSFERASE SQD2"/>
    <property type="match status" value="1"/>
</dbReference>
<name>A0A5C5ZKF8_9BACT</name>
<dbReference type="SUPFAM" id="SSF53756">
    <property type="entry name" value="UDP-Glycosyltransferase/glycogen phosphorylase"/>
    <property type="match status" value="1"/>
</dbReference>
<dbReference type="PANTHER" id="PTHR45947:SF15">
    <property type="entry name" value="TEICHURONIC ACID BIOSYNTHESIS GLYCOSYLTRANSFERASE TUAC-RELATED"/>
    <property type="match status" value="1"/>
</dbReference>
<keyword evidence="2" id="KW-0328">Glycosyltransferase</keyword>
<dbReference type="CDD" id="cd03801">
    <property type="entry name" value="GT4_PimA-like"/>
    <property type="match status" value="1"/>
</dbReference>
<dbReference type="InterPro" id="IPR050194">
    <property type="entry name" value="Glycosyltransferase_grp1"/>
</dbReference>
<evidence type="ECO:0000256" key="1">
    <source>
        <dbReference type="SAM" id="MobiDB-lite"/>
    </source>
</evidence>
<dbReference type="GO" id="GO:0016757">
    <property type="term" value="F:glycosyltransferase activity"/>
    <property type="evidence" value="ECO:0007669"/>
    <property type="project" value="UniProtKB-KW"/>
</dbReference>
<accession>A0A5C5ZKF8</accession>
<dbReference type="EMBL" id="SJPQ01000003">
    <property type="protein sequence ID" value="TWT87527.1"/>
    <property type="molecule type" value="Genomic_DNA"/>
</dbReference>